<evidence type="ECO:0000256" key="7">
    <source>
        <dbReference type="RuleBase" id="RU000481"/>
    </source>
</evidence>
<reference evidence="10" key="1">
    <citation type="journal article" date="2008" name="J. Bacteriol.">
        <title>Genome sequence of Thermofilum pendens reveals an exceptional loss of biosynthetic pathways without genome reduction.</title>
        <authorList>
            <person name="Anderson I."/>
            <person name="Rodriguez J."/>
            <person name="Susanti D."/>
            <person name="Porat I."/>
            <person name="Reich C."/>
            <person name="Ulrich L.E."/>
            <person name="Elkins J.G."/>
            <person name="Mavromatis K."/>
            <person name="Lykidis A."/>
            <person name="Kim E."/>
            <person name="Thompson L.S."/>
            <person name="Nolan M."/>
            <person name="Land M."/>
            <person name="Copeland A."/>
            <person name="Lapidus A."/>
            <person name="Lucas S."/>
            <person name="Detter C."/>
            <person name="Zhulin I.B."/>
            <person name="Olsen G.J."/>
            <person name="Whitman W."/>
            <person name="Mukhopadhyay B."/>
            <person name="Bristow J."/>
            <person name="Kyrpides N."/>
        </authorList>
    </citation>
    <scope>NUCLEOTIDE SEQUENCE [LARGE SCALE GENOMIC DNA]</scope>
    <source>
        <strain evidence="10">DSM 2475 / Hrk 5</strain>
    </source>
</reference>
<dbReference type="Gene3D" id="3.90.1150.10">
    <property type="entry name" value="Aspartate Aminotransferase, domain 1"/>
    <property type="match status" value="1"/>
</dbReference>
<dbReference type="InterPro" id="IPR004838">
    <property type="entry name" value="NHTrfase_class1_PyrdxlP-BS"/>
</dbReference>
<evidence type="ECO:0000256" key="1">
    <source>
        <dbReference type="ARBA" id="ARBA00001933"/>
    </source>
</evidence>
<dbReference type="EMBL" id="CP000505">
    <property type="protein sequence ID" value="ABL77665.1"/>
    <property type="molecule type" value="Genomic_DNA"/>
</dbReference>
<sequence length="411" mass="46586">MRHGHITSVGMPRLASKPQAITASPIRRIAALLDEARRKSDIISFGGGAPSLPPPQEVVDFLVDFLKNNPQKSVAYGSTRGMIELRELIAQDLKKYWGVDYDPKDEIIIVNGGTEGIYLALSAILEPGDEVIVLDPTYLGYHEPVKLLGGRVRTVPVTVENGYQPRIEDVKKVISPLTKAFILLSPDNPTGRVVTEEFVRGLVDLAVEHDFWIVFDAVYKHISYGRPTPWVDSFKGARERTITINSFSKEASIPGFRLGYVTAPREVVEVMEKIKQYVSLAPDTPGQIAMIKFLESGIKDRYLQEVVIPTYRKRRDFMYKCIQEYLPEAKTSLPEGAFYFFVNIEEYLKAMGRDDEEFANRLLYRKSVVVIPGRYFGEMGKNHIRMTFVSEPEERIEEGIKRMSAYVSSYM</sequence>
<dbReference type="eggNOG" id="arCOG01130">
    <property type="taxonomic scope" value="Archaea"/>
</dbReference>
<proteinExistence type="inferred from homology"/>
<dbReference type="HOGENOM" id="CLU_017584_4_3_2"/>
<dbReference type="EC" id="2.6.1.-" evidence="7"/>
<dbReference type="CDD" id="cd00609">
    <property type="entry name" value="AAT_like"/>
    <property type="match status" value="1"/>
</dbReference>
<dbReference type="GO" id="GO:0008483">
    <property type="term" value="F:transaminase activity"/>
    <property type="evidence" value="ECO:0007669"/>
    <property type="project" value="UniProtKB-KW"/>
</dbReference>
<dbReference type="AlphaFoldDB" id="A1RWT5"/>
<dbReference type="InterPro" id="IPR004839">
    <property type="entry name" value="Aminotransferase_I/II_large"/>
</dbReference>
<keyword evidence="5 7" id="KW-0808">Transferase</keyword>
<evidence type="ECO:0000256" key="6">
    <source>
        <dbReference type="ARBA" id="ARBA00022898"/>
    </source>
</evidence>
<dbReference type="Gene3D" id="3.40.640.10">
    <property type="entry name" value="Type I PLP-dependent aspartate aminotransferase-like (Major domain)"/>
    <property type="match status" value="1"/>
</dbReference>
<evidence type="ECO:0000313" key="10">
    <source>
        <dbReference type="Proteomes" id="UP000000641"/>
    </source>
</evidence>
<dbReference type="InterPro" id="IPR015422">
    <property type="entry name" value="PyrdxlP-dep_Trfase_small"/>
</dbReference>
<accession>A1RWT5</accession>
<dbReference type="InterPro" id="IPR015424">
    <property type="entry name" value="PyrdxlP-dep_Trfase"/>
</dbReference>
<comment type="subunit">
    <text evidence="3">Homodimer.</text>
</comment>
<evidence type="ECO:0000256" key="3">
    <source>
        <dbReference type="ARBA" id="ARBA00011738"/>
    </source>
</evidence>
<dbReference type="SUPFAM" id="SSF53383">
    <property type="entry name" value="PLP-dependent transferases"/>
    <property type="match status" value="1"/>
</dbReference>
<dbReference type="Proteomes" id="UP000000641">
    <property type="component" value="Chromosome"/>
</dbReference>
<keyword evidence="4 7" id="KW-0032">Aminotransferase</keyword>
<dbReference type="KEGG" id="tpe:Tpen_0255"/>
<dbReference type="PANTHER" id="PTHR46383:SF1">
    <property type="entry name" value="ASPARTATE AMINOTRANSFERASE"/>
    <property type="match status" value="1"/>
</dbReference>
<name>A1RWT5_THEPD</name>
<keyword evidence="10" id="KW-1185">Reference proteome</keyword>
<dbReference type="PROSITE" id="PS00105">
    <property type="entry name" value="AA_TRANSFER_CLASS_1"/>
    <property type="match status" value="1"/>
</dbReference>
<evidence type="ECO:0000256" key="5">
    <source>
        <dbReference type="ARBA" id="ARBA00022679"/>
    </source>
</evidence>
<dbReference type="GO" id="GO:0030170">
    <property type="term" value="F:pyridoxal phosphate binding"/>
    <property type="evidence" value="ECO:0007669"/>
    <property type="project" value="InterPro"/>
</dbReference>
<organism evidence="9 10">
    <name type="scientific">Thermofilum pendens (strain DSM 2475 / Hrk 5)</name>
    <dbReference type="NCBI Taxonomy" id="368408"/>
    <lineage>
        <taxon>Archaea</taxon>
        <taxon>Thermoproteota</taxon>
        <taxon>Thermoprotei</taxon>
        <taxon>Thermofilales</taxon>
        <taxon>Thermofilaceae</taxon>
        <taxon>Thermofilum</taxon>
    </lineage>
</organism>
<dbReference type="Pfam" id="PF00155">
    <property type="entry name" value="Aminotran_1_2"/>
    <property type="match status" value="1"/>
</dbReference>
<evidence type="ECO:0000313" key="9">
    <source>
        <dbReference type="EMBL" id="ABL77665.1"/>
    </source>
</evidence>
<dbReference type="InterPro" id="IPR015421">
    <property type="entry name" value="PyrdxlP-dep_Trfase_major"/>
</dbReference>
<gene>
    <name evidence="9" type="ordered locus">Tpen_0255</name>
</gene>
<evidence type="ECO:0000256" key="2">
    <source>
        <dbReference type="ARBA" id="ARBA00007441"/>
    </source>
</evidence>
<dbReference type="GO" id="GO:0006520">
    <property type="term" value="P:amino acid metabolic process"/>
    <property type="evidence" value="ECO:0007669"/>
    <property type="project" value="InterPro"/>
</dbReference>
<keyword evidence="6" id="KW-0663">Pyridoxal phosphate</keyword>
<feature type="domain" description="Aminotransferase class I/classII large" evidence="8">
    <location>
        <begin position="41"/>
        <end position="402"/>
    </location>
</feature>
<comment type="similarity">
    <text evidence="2 7">Belongs to the class-I pyridoxal-phosphate-dependent aminotransferase family.</text>
</comment>
<evidence type="ECO:0000256" key="4">
    <source>
        <dbReference type="ARBA" id="ARBA00022576"/>
    </source>
</evidence>
<dbReference type="PANTHER" id="PTHR46383">
    <property type="entry name" value="ASPARTATE AMINOTRANSFERASE"/>
    <property type="match status" value="1"/>
</dbReference>
<comment type="cofactor">
    <cofactor evidence="1 7">
        <name>pyridoxal 5'-phosphate</name>
        <dbReference type="ChEBI" id="CHEBI:597326"/>
    </cofactor>
</comment>
<dbReference type="EnsemblBacteria" id="ABL77665">
    <property type="protein sequence ID" value="ABL77665"/>
    <property type="gene ID" value="Tpen_0255"/>
</dbReference>
<dbReference type="InterPro" id="IPR050596">
    <property type="entry name" value="AspAT/PAT-like"/>
</dbReference>
<protein>
    <recommendedName>
        <fullName evidence="7">Aminotransferase</fullName>
        <ecNumber evidence="7">2.6.1.-</ecNumber>
    </recommendedName>
</protein>
<dbReference type="STRING" id="368408.Tpen_0255"/>
<evidence type="ECO:0000259" key="8">
    <source>
        <dbReference type="Pfam" id="PF00155"/>
    </source>
</evidence>